<accession>A0A9F5N5Q2</accession>
<name>A0A9F5N5Q2_PYTBI</name>
<evidence type="ECO:0000313" key="2">
    <source>
        <dbReference type="RefSeq" id="XP_025033082.1"/>
    </source>
</evidence>
<feature type="non-terminal residue" evidence="2">
    <location>
        <position position="1"/>
    </location>
</feature>
<dbReference type="OMA" id="PWAIFAS"/>
<organism evidence="1 2">
    <name type="scientific">Python bivittatus</name>
    <name type="common">Burmese python</name>
    <name type="synonym">Python molurus bivittatus</name>
    <dbReference type="NCBI Taxonomy" id="176946"/>
    <lineage>
        <taxon>Eukaryota</taxon>
        <taxon>Metazoa</taxon>
        <taxon>Chordata</taxon>
        <taxon>Craniata</taxon>
        <taxon>Vertebrata</taxon>
        <taxon>Euteleostomi</taxon>
        <taxon>Lepidosauria</taxon>
        <taxon>Squamata</taxon>
        <taxon>Bifurcata</taxon>
        <taxon>Unidentata</taxon>
        <taxon>Episquamata</taxon>
        <taxon>Toxicofera</taxon>
        <taxon>Serpentes</taxon>
        <taxon>Henophidia</taxon>
        <taxon>Pythonidae</taxon>
        <taxon>Python</taxon>
    </lineage>
</organism>
<dbReference type="PANTHER" id="PTHR11005">
    <property type="entry name" value="LYSOSOMAL ACID LIPASE-RELATED"/>
    <property type="match status" value="1"/>
</dbReference>
<dbReference type="Gene3D" id="3.40.50.1820">
    <property type="entry name" value="alpha/beta hydrolase"/>
    <property type="match status" value="1"/>
</dbReference>
<dbReference type="KEGG" id="pbi:112543123"/>
<proteinExistence type="predicted"/>
<evidence type="ECO:0000313" key="1">
    <source>
        <dbReference type="Proteomes" id="UP000695026"/>
    </source>
</evidence>
<dbReference type="Proteomes" id="UP000695026">
    <property type="component" value="Unplaced"/>
</dbReference>
<keyword evidence="1" id="KW-1185">Reference proteome</keyword>
<dbReference type="OrthoDB" id="9974421at2759"/>
<gene>
    <name evidence="2" type="primary">LOC112543123</name>
</gene>
<dbReference type="AlphaFoldDB" id="A0A9F5N5Q2"/>
<dbReference type="GeneID" id="112543123"/>
<sequence length="173" mass="20282">AILGRKEICILPNNITRILATKFCDMDLWRKTCFNIAFSAGGMNENNINMSRLDVFVSHLLGCTSTKTLLHWKQVYESGQFKEFDYGSKNMEKYNQTTPPLYDIRRMYTPTIIWSGGEDIMSTQEDTELLLPLLRNLLHYRVIPHWMHYDFVFGLNACQELYDELVEIIQNFP</sequence>
<dbReference type="SUPFAM" id="SSF53474">
    <property type="entry name" value="alpha/beta-Hydrolases"/>
    <property type="match status" value="1"/>
</dbReference>
<dbReference type="InterPro" id="IPR029058">
    <property type="entry name" value="AB_hydrolase_fold"/>
</dbReference>
<dbReference type="RefSeq" id="XP_025033082.1">
    <property type="nucleotide sequence ID" value="XM_025177314.1"/>
</dbReference>
<protein>
    <submittedName>
        <fullName evidence="2">Lipase member K-like</fullName>
    </submittedName>
</protein>
<reference evidence="2" key="1">
    <citation type="submission" date="2025-08" db="UniProtKB">
        <authorList>
            <consortium name="RefSeq"/>
        </authorList>
    </citation>
    <scope>IDENTIFICATION</scope>
    <source>
        <tissue evidence="2">Liver</tissue>
    </source>
</reference>